<dbReference type="GeneID" id="63747355"/>
<dbReference type="RefSeq" id="XP_040685017.1">
    <property type="nucleotide sequence ID" value="XM_040831507.1"/>
</dbReference>
<accession>A0A1L9R8U2</accession>
<dbReference type="STRING" id="1073089.A0A1L9R8U2"/>
<dbReference type="EMBL" id="KV878216">
    <property type="protein sequence ID" value="OJJ31340.1"/>
    <property type="molecule type" value="Genomic_DNA"/>
</dbReference>
<organism evidence="1 2">
    <name type="scientific">Aspergillus wentii DTO 134E9</name>
    <dbReference type="NCBI Taxonomy" id="1073089"/>
    <lineage>
        <taxon>Eukaryota</taxon>
        <taxon>Fungi</taxon>
        <taxon>Dikarya</taxon>
        <taxon>Ascomycota</taxon>
        <taxon>Pezizomycotina</taxon>
        <taxon>Eurotiomycetes</taxon>
        <taxon>Eurotiomycetidae</taxon>
        <taxon>Eurotiales</taxon>
        <taxon>Aspergillaceae</taxon>
        <taxon>Aspergillus</taxon>
        <taxon>Aspergillus subgen. Cremei</taxon>
    </lineage>
</organism>
<name>A0A1L9R8U2_ASPWE</name>
<protein>
    <submittedName>
        <fullName evidence="1">Uncharacterized protein</fullName>
    </submittedName>
</protein>
<evidence type="ECO:0000313" key="2">
    <source>
        <dbReference type="Proteomes" id="UP000184383"/>
    </source>
</evidence>
<dbReference type="OrthoDB" id="3437411at2759"/>
<sequence>MGVAEIRLLRAAFAGEHEDIMMAMLMQNTSEEEGHGLGWVFPLFHHLPSIESVRTDVLEEDENRLPGVEADSSNVSRIAIHHSSLDIFYLVSVLSWCKVLPQFEYSIGRRSSLIGGNPFLNPKTFILNLLRHTQILGVLDIDVEAHISEFTREDNEYPDFERHGGQADLLELAEFNSSIMVPPESFWKQNASLQNFESLKRLSIGVNFLIYCTWTVNAARNNSPSFCLIDSLPPNLEYICIRVYEKGKK</sequence>
<dbReference type="AlphaFoldDB" id="A0A1L9R8U2"/>
<reference evidence="2" key="1">
    <citation type="journal article" date="2017" name="Genome Biol.">
        <title>Comparative genomics reveals high biological diversity and specific adaptations in the industrially and medically important fungal genus Aspergillus.</title>
        <authorList>
            <person name="de Vries R.P."/>
            <person name="Riley R."/>
            <person name="Wiebenga A."/>
            <person name="Aguilar-Osorio G."/>
            <person name="Amillis S."/>
            <person name="Uchima C.A."/>
            <person name="Anderluh G."/>
            <person name="Asadollahi M."/>
            <person name="Askin M."/>
            <person name="Barry K."/>
            <person name="Battaglia E."/>
            <person name="Bayram O."/>
            <person name="Benocci T."/>
            <person name="Braus-Stromeyer S.A."/>
            <person name="Caldana C."/>
            <person name="Canovas D."/>
            <person name="Cerqueira G.C."/>
            <person name="Chen F."/>
            <person name="Chen W."/>
            <person name="Choi C."/>
            <person name="Clum A."/>
            <person name="Dos Santos R.A."/>
            <person name="Damasio A.R."/>
            <person name="Diallinas G."/>
            <person name="Emri T."/>
            <person name="Fekete E."/>
            <person name="Flipphi M."/>
            <person name="Freyberg S."/>
            <person name="Gallo A."/>
            <person name="Gournas C."/>
            <person name="Habgood R."/>
            <person name="Hainaut M."/>
            <person name="Harispe M.L."/>
            <person name="Henrissat B."/>
            <person name="Hilden K.S."/>
            <person name="Hope R."/>
            <person name="Hossain A."/>
            <person name="Karabika E."/>
            <person name="Karaffa L."/>
            <person name="Karanyi Z."/>
            <person name="Krasevec N."/>
            <person name="Kuo A."/>
            <person name="Kusch H."/>
            <person name="LaButti K."/>
            <person name="Lagendijk E.L."/>
            <person name="Lapidus A."/>
            <person name="Levasseur A."/>
            <person name="Lindquist E."/>
            <person name="Lipzen A."/>
            <person name="Logrieco A.F."/>
            <person name="MacCabe A."/>
            <person name="Maekelae M.R."/>
            <person name="Malavazi I."/>
            <person name="Melin P."/>
            <person name="Meyer V."/>
            <person name="Mielnichuk N."/>
            <person name="Miskei M."/>
            <person name="Molnar A.P."/>
            <person name="Mule G."/>
            <person name="Ngan C.Y."/>
            <person name="Orejas M."/>
            <person name="Orosz E."/>
            <person name="Ouedraogo J.P."/>
            <person name="Overkamp K.M."/>
            <person name="Park H.-S."/>
            <person name="Perrone G."/>
            <person name="Piumi F."/>
            <person name="Punt P.J."/>
            <person name="Ram A.F."/>
            <person name="Ramon A."/>
            <person name="Rauscher S."/>
            <person name="Record E."/>
            <person name="Riano-Pachon D.M."/>
            <person name="Robert V."/>
            <person name="Roehrig J."/>
            <person name="Ruller R."/>
            <person name="Salamov A."/>
            <person name="Salih N.S."/>
            <person name="Samson R.A."/>
            <person name="Sandor E."/>
            <person name="Sanguinetti M."/>
            <person name="Schuetze T."/>
            <person name="Sepcic K."/>
            <person name="Shelest E."/>
            <person name="Sherlock G."/>
            <person name="Sophianopoulou V."/>
            <person name="Squina F.M."/>
            <person name="Sun H."/>
            <person name="Susca A."/>
            <person name="Todd R.B."/>
            <person name="Tsang A."/>
            <person name="Unkles S.E."/>
            <person name="van de Wiele N."/>
            <person name="van Rossen-Uffink D."/>
            <person name="Oliveira J.V."/>
            <person name="Vesth T.C."/>
            <person name="Visser J."/>
            <person name="Yu J.-H."/>
            <person name="Zhou M."/>
            <person name="Andersen M.R."/>
            <person name="Archer D.B."/>
            <person name="Baker S.E."/>
            <person name="Benoit I."/>
            <person name="Brakhage A.A."/>
            <person name="Braus G.H."/>
            <person name="Fischer R."/>
            <person name="Frisvad J.C."/>
            <person name="Goldman G.H."/>
            <person name="Houbraken J."/>
            <person name="Oakley B."/>
            <person name="Pocsi I."/>
            <person name="Scazzocchio C."/>
            <person name="Seiboth B."/>
            <person name="vanKuyk P.A."/>
            <person name="Wortman J."/>
            <person name="Dyer P.S."/>
            <person name="Grigoriev I.V."/>
        </authorList>
    </citation>
    <scope>NUCLEOTIDE SEQUENCE [LARGE SCALE GENOMIC DNA]</scope>
    <source>
        <strain evidence="2">DTO 134E9</strain>
    </source>
</reference>
<evidence type="ECO:0000313" key="1">
    <source>
        <dbReference type="EMBL" id="OJJ31340.1"/>
    </source>
</evidence>
<keyword evidence="2" id="KW-1185">Reference proteome</keyword>
<dbReference type="VEuPathDB" id="FungiDB:ASPWEDRAFT_176420"/>
<proteinExistence type="predicted"/>
<gene>
    <name evidence="1" type="ORF">ASPWEDRAFT_176420</name>
</gene>
<dbReference type="Proteomes" id="UP000184383">
    <property type="component" value="Unassembled WGS sequence"/>
</dbReference>